<dbReference type="InterPro" id="IPR001584">
    <property type="entry name" value="Integrase_cat-core"/>
</dbReference>
<dbReference type="AlphaFoldDB" id="A0A4R2F4D3"/>
<dbReference type="GO" id="GO:0015074">
    <property type="term" value="P:DNA integration"/>
    <property type="evidence" value="ECO:0007669"/>
    <property type="project" value="InterPro"/>
</dbReference>
<reference evidence="2 3" key="1">
    <citation type="submission" date="2019-03" db="EMBL/GenBank/DDBJ databases">
        <title>Freshwater and sediment microbial communities from various areas in North America, analyzing microbe dynamics in response to fracking.</title>
        <authorList>
            <person name="Lamendella R."/>
        </authorList>
    </citation>
    <scope>NUCLEOTIDE SEQUENCE [LARGE SCALE GENOMIC DNA]</scope>
    <source>
        <strain evidence="2 3">74A</strain>
    </source>
</reference>
<dbReference type="InterPro" id="IPR025948">
    <property type="entry name" value="HTH-like_dom"/>
</dbReference>
<sequence>MFRIAVMCRVLGVARAGFYFWIEKPLSDRTLEDLRLLKLIKDSYGASHGVYGYRRIHLDLKELGESVGKNRVHKIMRCNDIKAIRGYKRHRYGAGRPSIVTPNLLQREFNVTSPNQVWVTDITYIRTWQGWLYLAVVMDLYARNIVGWSMKPTLAREIVIDALLMAVWKRKPKQSVMVHSDQGSQYGSDDWHRFCREHNLTPSMSRRANCWDNAVAESFFSSLKKERIKKRIYKTRDLARADIQGGIILC</sequence>
<proteinExistence type="predicted"/>
<accession>A0A4R2F4D3</accession>
<evidence type="ECO:0000259" key="1">
    <source>
        <dbReference type="PROSITE" id="PS50994"/>
    </source>
</evidence>
<dbReference type="PANTHER" id="PTHR46889:SF4">
    <property type="entry name" value="TRANSPOSASE INSO FOR INSERTION SEQUENCE ELEMENT IS911B-RELATED"/>
    <property type="match status" value="1"/>
</dbReference>
<dbReference type="Pfam" id="PF00665">
    <property type="entry name" value="rve"/>
    <property type="match status" value="1"/>
</dbReference>
<dbReference type="NCBIfam" id="NF033516">
    <property type="entry name" value="transpos_IS3"/>
    <property type="match status" value="1"/>
</dbReference>
<dbReference type="SUPFAM" id="SSF53098">
    <property type="entry name" value="Ribonuclease H-like"/>
    <property type="match status" value="1"/>
</dbReference>
<keyword evidence="3" id="KW-1185">Reference proteome</keyword>
<protein>
    <submittedName>
        <fullName evidence="2">Putative transposase</fullName>
    </submittedName>
</protein>
<dbReference type="InterPro" id="IPR050900">
    <property type="entry name" value="Transposase_IS3/IS150/IS904"/>
</dbReference>
<evidence type="ECO:0000313" key="2">
    <source>
        <dbReference type="EMBL" id="TCN79583.1"/>
    </source>
</evidence>
<comment type="caution">
    <text evidence="2">The sequence shown here is derived from an EMBL/GenBank/DDBJ whole genome shotgun (WGS) entry which is preliminary data.</text>
</comment>
<dbReference type="PANTHER" id="PTHR46889">
    <property type="entry name" value="TRANSPOSASE INSF FOR INSERTION SEQUENCE IS3B-RELATED"/>
    <property type="match status" value="1"/>
</dbReference>
<dbReference type="InterPro" id="IPR012337">
    <property type="entry name" value="RNaseH-like_sf"/>
</dbReference>
<organism evidence="2 3">
    <name type="scientific">Shewanella fodinae</name>
    <dbReference type="NCBI Taxonomy" id="552357"/>
    <lineage>
        <taxon>Bacteria</taxon>
        <taxon>Pseudomonadati</taxon>
        <taxon>Pseudomonadota</taxon>
        <taxon>Gammaproteobacteria</taxon>
        <taxon>Alteromonadales</taxon>
        <taxon>Shewanellaceae</taxon>
        <taxon>Shewanella</taxon>
    </lineage>
</organism>
<dbReference type="EMBL" id="SLWF01000032">
    <property type="protein sequence ID" value="TCN79583.1"/>
    <property type="molecule type" value="Genomic_DNA"/>
</dbReference>
<name>A0A4R2F4D3_9GAMM</name>
<dbReference type="PROSITE" id="PS50994">
    <property type="entry name" value="INTEGRASE"/>
    <property type="match status" value="1"/>
</dbReference>
<dbReference type="Gene3D" id="3.30.420.10">
    <property type="entry name" value="Ribonuclease H-like superfamily/Ribonuclease H"/>
    <property type="match status" value="1"/>
</dbReference>
<dbReference type="InterPro" id="IPR048020">
    <property type="entry name" value="Transpos_IS3"/>
</dbReference>
<feature type="domain" description="Integrase catalytic" evidence="1">
    <location>
        <begin position="110"/>
        <end position="250"/>
    </location>
</feature>
<dbReference type="InterPro" id="IPR036397">
    <property type="entry name" value="RNaseH_sf"/>
</dbReference>
<dbReference type="Proteomes" id="UP000294832">
    <property type="component" value="Unassembled WGS sequence"/>
</dbReference>
<dbReference type="Pfam" id="PF13276">
    <property type="entry name" value="HTH_21"/>
    <property type="match status" value="1"/>
</dbReference>
<dbReference type="GO" id="GO:0003676">
    <property type="term" value="F:nucleic acid binding"/>
    <property type="evidence" value="ECO:0007669"/>
    <property type="project" value="InterPro"/>
</dbReference>
<evidence type="ECO:0000313" key="3">
    <source>
        <dbReference type="Proteomes" id="UP000294832"/>
    </source>
</evidence>
<gene>
    <name evidence="2" type="ORF">EDC91_1321</name>
</gene>